<name>A0A9C6T959_DROAB</name>
<feature type="compositionally biased region" description="Basic and acidic residues" evidence="1">
    <location>
        <begin position="125"/>
        <end position="136"/>
    </location>
</feature>
<dbReference type="Proteomes" id="UP000515160">
    <property type="component" value="Chromosome 3"/>
</dbReference>
<dbReference type="OrthoDB" id="7847692at2759"/>
<dbReference type="RefSeq" id="XP_051861833.1">
    <property type="nucleotide sequence ID" value="XM_052005873.1"/>
</dbReference>
<organism evidence="2 3">
    <name type="scientific">Drosophila albomicans</name>
    <name type="common">Fruit fly</name>
    <dbReference type="NCBI Taxonomy" id="7291"/>
    <lineage>
        <taxon>Eukaryota</taxon>
        <taxon>Metazoa</taxon>
        <taxon>Ecdysozoa</taxon>
        <taxon>Arthropoda</taxon>
        <taxon>Hexapoda</taxon>
        <taxon>Insecta</taxon>
        <taxon>Pterygota</taxon>
        <taxon>Neoptera</taxon>
        <taxon>Endopterygota</taxon>
        <taxon>Diptera</taxon>
        <taxon>Brachycera</taxon>
        <taxon>Muscomorpha</taxon>
        <taxon>Ephydroidea</taxon>
        <taxon>Drosophilidae</taxon>
        <taxon>Drosophila</taxon>
    </lineage>
</organism>
<feature type="compositionally biased region" description="Polar residues" evidence="1">
    <location>
        <begin position="141"/>
        <end position="152"/>
    </location>
</feature>
<evidence type="ECO:0000256" key="1">
    <source>
        <dbReference type="SAM" id="MobiDB-lite"/>
    </source>
</evidence>
<feature type="region of interest" description="Disordered" evidence="1">
    <location>
        <begin position="16"/>
        <end position="35"/>
    </location>
</feature>
<dbReference type="GeneID" id="127565744"/>
<reference evidence="3" key="1">
    <citation type="submission" date="2025-08" db="UniProtKB">
        <authorList>
            <consortium name="RefSeq"/>
        </authorList>
    </citation>
    <scope>IDENTIFICATION</scope>
    <source>
        <strain evidence="3">15112-1751.03</strain>
        <tissue evidence="3">Whole Adult</tissue>
    </source>
</reference>
<protein>
    <submittedName>
        <fullName evidence="3">Uncharacterized protein LOC127565744</fullName>
    </submittedName>
</protein>
<proteinExistence type="predicted"/>
<dbReference type="AlphaFoldDB" id="A0A9C6T959"/>
<accession>A0A9C6T959</accession>
<feature type="region of interest" description="Disordered" evidence="1">
    <location>
        <begin position="120"/>
        <end position="160"/>
    </location>
</feature>
<gene>
    <name evidence="3" type="primary">LOC127565744</name>
</gene>
<keyword evidence="2" id="KW-1185">Reference proteome</keyword>
<sequence length="217" mass="25096">MHKTWARAEQVRSCKESHQIFPSDEPPPRRLSFSSSFEKEQPSMSLLLGWEYGRLWLKEHEEFVTKELTNAKPPYIDPDFDWWVNKRTAVMDRRQYYLKNKQNPHMKNCNLSAFAAIKTHRQKKERGSAAESEKQRISGGKENSSLSANLTMNSSVNDSSSSDAIVNASSNFKSKKCKCKDCVQRRKSGQEIKSGSYGPDNRKVFYVTQKLLSMPWY</sequence>
<evidence type="ECO:0000313" key="3">
    <source>
        <dbReference type="RefSeq" id="XP_051861833.1"/>
    </source>
</evidence>
<evidence type="ECO:0000313" key="2">
    <source>
        <dbReference type="Proteomes" id="UP000515160"/>
    </source>
</evidence>